<dbReference type="AlphaFoldDB" id="A0A2N3KWL1"/>
<dbReference type="GO" id="GO:0120147">
    <property type="term" value="F:formylglycine-generating oxidase activity"/>
    <property type="evidence" value="ECO:0007669"/>
    <property type="project" value="TreeGrafter"/>
</dbReference>
<evidence type="ECO:0000313" key="4">
    <source>
        <dbReference type="Proteomes" id="UP000233597"/>
    </source>
</evidence>
<evidence type="ECO:0000313" key="3">
    <source>
        <dbReference type="EMBL" id="PKR54880.1"/>
    </source>
</evidence>
<comment type="caution">
    <text evidence="3">The sequence shown here is derived from an EMBL/GenBank/DDBJ whole genome shotgun (WGS) entry which is preliminary data.</text>
</comment>
<dbReference type="PANTHER" id="PTHR23150:SF19">
    <property type="entry name" value="FORMYLGLYCINE-GENERATING ENZYME"/>
    <property type="match status" value="1"/>
</dbReference>
<dbReference type="Proteomes" id="UP000233597">
    <property type="component" value="Unassembled WGS sequence"/>
</dbReference>
<dbReference type="InterPro" id="IPR042095">
    <property type="entry name" value="SUMF_sf"/>
</dbReference>
<evidence type="ECO:0000256" key="1">
    <source>
        <dbReference type="SAM" id="SignalP"/>
    </source>
</evidence>
<keyword evidence="1" id="KW-0732">Signal</keyword>
<sequence>MGLATMMIISLQTPAALADSIQTPEMTVVPAGWFWQGSDAIERDYAYRIDEQIYGQDVAHRNRWYDSEITKWRIYLPQFEISTTPVTNAQYAAFVKDAGYPAPGVTKEIWDTYGLVHGFEATRPFTWKKGLPPSGRENHPVVLVSWQDAVAYTHWLSEKTGDSWRLPNEAEWEKAVRGPDGTFYPWGNIYDPTLLNSADRGPFDTVPVKSFPAGPYGLFDGAGQVFEWTMTQQQPGARIVKGGSWDDRGCGVCRPAARHSRPEHLRHILIGFRVLRVSSQDK</sequence>
<dbReference type="InterPro" id="IPR016187">
    <property type="entry name" value="CTDL_fold"/>
</dbReference>
<name>A0A2N3KWL1_9PROT</name>
<dbReference type="Gene3D" id="3.90.1580.10">
    <property type="entry name" value="paralog of FGE (formylglycine-generating enzyme)"/>
    <property type="match status" value="1"/>
</dbReference>
<feature type="chain" id="PRO_5014632634" description="Sulfatase-modifying factor enzyme-like domain-containing protein" evidence="1">
    <location>
        <begin position="19"/>
        <end position="282"/>
    </location>
</feature>
<dbReference type="OrthoDB" id="9768004at2"/>
<organism evidence="3 4">
    <name type="scientific">Thalassospira marina</name>
    <dbReference type="NCBI Taxonomy" id="2048283"/>
    <lineage>
        <taxon>Bacteria</taxon>
        <taxon>Pseudomonadati</taxon>
        <taxon>Pseudomonadota</taxon>
        <taxon>Alphaproteobacteria</taxon>
        <taxon>Rhodospirillales</taxon>
        <taxon>Thalassospiraceae</taxon>
        <taxon>Thalassospira</taxon>
    </lineage>
</organism>
<proteinExistence type="predicted"/>
<accession>A0A2N3KWL1</accession>
<gene>
    <name evidence="3" type="ORF">COO20_05615</name>
</gene>
<dbReference type="SUPFAM" id="SSF56436">
    <property type="entry name" value="C-type lectin-like"/>
    <property type="match status" value="1"/>
</dbReference>
<feature type="signal peptide" evidence="1">
    <location>
        <begin position="1"/>
        <end position="18"/>
    </location>
</feature>
<dbReference type="Pfam" id="PF03781">
    <property type="entry name" value="FGE-sulfatase"/>
    <property type="match status" value="1"/>
</dbReference>
<feature type="domain" description="Sulfatase-modifying factor enzyme-like" evidence="2">
    <location>
        <begin position="23"/>
        <end position="276"/>
    </location>
</feature>
<evidence type="ECO:0000259" key="2">
    <source>
        <dbReference type="Pfam" id="PF03781"/>
    </source>
</evidence>
<dbReference type="InterPro" id="IPR051043">
    <property type="entry name" value="Sulfatase_Mod_Factor_Kinase"/>
</dbReference>
<protein>
    <recommendedName>
        <fullName evidence="2">Sulfatase-modifying factor enzyme-like domain-containing protein</fullName>
    </recommendedName>
</protein>
<dbReference type="EMBL" id="NWTK01000003">
    <property type="protein sequence ID" value="PKR54880.1"/>
    <property type="molecule type" value="Genomic_DNA"/>
</dbReference>
<dbReference type="PANTHER" id="PTHR23150">
    <property type="entry name" value="SULFATASE MODIFYING FACTOR 1, 2"/>
    <property type="match status" value="1"/>
</dbReference>
<dbReference type="InterPro" id="IPR005532">
    <property type="entry name" value="SUMF_dom"/>
</dbReference>
<reference evidence="3 4" key="1">
    <citation type="submission" date="2017-09" db="EMBL/GenBank/DDBJ databases">
        <title>Biodiversity and function of Thalassospira species in the particle-attached aromatic-hydrocarbon-degrading consortia from the surface seawater of the South China Sea.</title>
        <authorList>
            <person name="Dong C."/>
            <person name="Liu R."/>
            <person name="Shao Z."/>
        </authorList>
    </citation>
    <scope>NUCLEOTIDE SEQUENCE [LARGE SCALE GENOMIC DNA]</scope>
    <source>
        <strain evidence="3 4">CSC1P2</strain>
    </source>
</reference>